<proteinExistence type="predicted"/>
<name>A0A9D4TBN3_RHISA</name>
<sequence length="255" mass="28137">MYLAAGPVEAKDDLPYISNILAIKDMLSKSLNIADKPRAKVLEGSCDENAVERRRRLHPRSGELLLLMGDKDTLSQRSTRHVICRVQGAWNEALVGVECSAAASPAYSLGVLCCMSHHHPRDTLPYLLTKLNAITHCSNCSTGGVAAPNSCLSHGEVIDDLPYMYNILAIEDTPPKNLGTVDPPWTKAQEVACDERAAERPRRLLPRSEGELLLLTGIKETLYQWTTRRVPFRVQGAWNQTAGVSRGDVQPNLDR</sequence>
<keyword evidence="2" id="KW-1185">Reference proteome</keyword>
<accession>A0A9D4TBN3</accession>
<dbReference type="EMBL" id="JABSTV010001245">
    <property type="protein sequence ID" value="KAH7984451.1"/>
    <property type="molecule type" value="Genomic_DNA"/>
</dbReference>
<dbReference type="Proteomes" id="UP000821837">
    <property type="component" value="Chromosome 1"/>
</dbReference>
<dbReference type="AlphaFoldDB" id="A0A9D4TBN3"/>
<protein>
    <submittedName>
        <fullName evidence="1">Uncharacterized protein</fullName>
    </submittedName>
</protein>
<evidence type="ECO:0000313" key="2">
    <source>
        <dbReference type="Proteomes" id="UP000821837"/>
    </source>
</evidence>
<reference evidence="1" key="1">
    <citation type="journal article" date="2020" name="Cell">
        <title>Large-Scale Comparative Analyses of Tick Genomes Elucidate Their Genetic Diversity and Vector Capacities.</title>
        <authorList>
            <consortium name="Tick Genome and Microbiome Consortium (TIGMIC)"/>
            <person name="Jia N."/>
            <person name="Wang J."/>
            <person name="Shi W."/>
            <person name="Du L."/>
            <person name="Sun Y."/>
            <person name="Zhan W."/>
            <person name="Jiang J.F."/>
            <person name="Wang Q."/>
            <person name="Zhang B."/>
            <person name="Ji P."/>
            <person name="Bell-Sakyi L."/>
            <person name="Cui X.M."/>
            <person name="Yuan T.T."/>
            <person name="Jiang B.G."/>
            <person name="Yang W.F."/>
            <person name="Lam T.T."/>
            <person name="Chang Q.C."/>
            <person name="Ding S.J."/>
            <person name="Wang X.J."/>
            <person name="Zhu J.G."/>
            <person name="Ruan X.D."/>
            <person name="Zhao L."/>
            <person name="Wei J.T."/>
            <person name="Ye R.Z."/>
            <person name="Que T.C."/>
            <person name="Du C.H."/>
            <person name="Zhou Y.H."/>
            <person name="Cheng J.X."/>
            <person name="Dai P.F."/>
            <person name="Guo W.B."/>
            <person name="Han X.H."/>
            <person name="Huang E.J."/>
            <person name="Li L.F."/>
            <person name="Wei W."/>
            <person name="Gao Y.C."/>
            <person name="Liu J.Z."/>
            <person name="Shao H.Z."/>
            <person name="Wang X."/>
            <person name="Wang C.C."/>
            <person name="Yang T.C."/>
            <person name="Huo Q.B."/>
            <person name="Li W."/>
            <person name="Chen H.Y."/>
            <person name="Chen S.E."/>
            <person name="Zhou L.G."/>
            <person name="Ni X.B."/>
            <person name="Tian J.H."/>
            <person name="Sheng Y."/>
            <person name="Liu T."/>
            <person name="Pan Y.S."/>
            <person name="Xia L.Y."/>
            <person name="Li J."/>
            <person name="Zhao F."/>
            <person name="Cao W.C."/>
        </authorList>
    </citation>
    <scope>NUCLEOTIDE SEQUENCE</scope>
    <source>
        <strain evidence="1">Rsan-2018</strain>
    </source>
</reference>
<organism evidence="1 2">
    <name type="scientific">Rhipicephalus sanguineus</name>
    <name type="common">Brown dog tick</name>
    <name type="synonym">Ixodes sanguineus</name>
    <dbReference type="NCBI Taxonomy" id="34632"/>
    <lineage>
        <taxon>Eukaryota</taxon>
        <taxon>Metazoa</taxon>
        <taxon>Ecdysozoa</taxon>
        <taxon>Arthropoda</taxon>
        <taxon>Chelicerata</taxon>
        <taxon>Arachnida</taxon>
        <taxon>Acari</taxon>
        <taxon>Parasitiformes</taxon>
        <taxon>Ixodida</taxon>
        <taxon>Ixodoidea</taxon>
        <taxon>Ixodidae</taxon>
        <taxon>Rhipicephalinae</taxon>
        <taxon>Rhipicephalus</taxon>
        <taxon>Rhipicephalus</taxon>
    </lineage>
</organism>
<evidence type="ECO:0000313" key="1">
    <source>
        <dbReference type="EMBL" id="KAH7984451.1"/>
    </source>
</evidence>
<comment type="caution">
    <text evidence="1">The sequence shown here is derived from an EMBL/GenBank/DDBJ whole genome shotgun (WGS) entry which is preliminary data.</text>
</comment>
<gene>
    <name evidence="1" type="ORF">HPB52_020897</name>
</gene>
<reference evidence="1" key="2">
    <citation type="submission" date="2021-09" db="EMBL/GenBank/DDBJ databases">
        <authorList>
            <person name="Jia N."/>
            <person name="Wang J."/>
            <person name="Shi W."/>
            <person name="Du L."/>
            <person name="Sun Y."/>
            <person name="Zhan W."/>
            <person name="Jiang J."/>
            <person name="Wang Q."/>
            <person name="Zhang B."/>
            <person name="Ji P."/>
            <person name="Sakyi L.B."/>
            <person name="Cui X."/>
            <person name="Yuan T."/>
            <person name="Jiang B."/>
            <person name="Yang W."/>
            <person name="Lam T.T.-Y."/>
            <person name="Chang Q."/>
            <person name="Ding S."/>
            <person name="Wang X."/>
            <person name="Zhu J."/>
            <person name="Ruan X."/>
            <person name="Zhao L."/>
            <person name="Wei J."/>
            <person name="Que T."/>
            <person name="Du C."/>
            <person name="Cheng J."/>
            <person name="Dai P."/>
            <person name="Han X."/>
            <person name="Huang E."/>
            <person name="Gao Y."/>
            <person name="Liu J."/>
            <person name="Shao H."/>
            <person name="Ye R."/>
            <person name="Li L."/>
            <person name="Wei W."/>
            <person name="Wang X."/>
            <person name="Wang C."/>
            <person name="Huo Q."/>
            <person name="Li W."/>
            <person name="Guo W."/>
            <person name="Chen H."/>
            <person name="Chen S."/>
            <person name="Zhou L."/>
            <person name="Zhou L."/>
            <person name="Ni X."/>
            <person name="Tian J."/>
            <person name="Zhou Y."/>
            <person name="Sheng Y."/>
            <person name="Liu T."/>
            <person name="Pan Y."/>
            <person name="Xia L."/>
            <person name="Li J."/>
            <person name="Zhao F."/>
            <person name="Cao W."/>
        </authorList>
    </citation>
    <scope>NUCLEOTIDE SEQUENCE</scope>
    <source>
        <strain evidence="1">Rsan-2018</strain>
        <tissue evidence="1">Larvae</tissue>
    </source>
</reference>